<sequence>MRCKTMKTLTVNDEDYAKAVKLLSENGIQTEPELEVTIPLLRKSNAKSGETPSAFGGIWANDERTMTSIRAKAWPKRR</sequence>
<dbReference type="EMBL" id="QXED01000007">
    <property type="protein sequence ID" value="RIV19893.1"/>
    <property type="molecule type" value="Genomic_DNA"/>
</dbReference>
<evidence type="ECO:0000313" key="1">
    <source>
        <dbReference type="EMBL" id="RIV19893.1"/>
    </source>
</evidence>
<dbReference type="Proteomes" id="UP000283523">
    <property type="component" value="Unassembled WGS sequence"/>
</dbReference>
<comment type="caution">
    <text evidence="1">The sequence shown here is derived from an EMBL/GenBank/DDBJ whole genome shotgun (WGS) entry which is preliminary data.</text>
</comment>
<proteinExistence type="predicted"/>
<accession>A0A418M2E2</accession>
<dbReference type="OrthoDB" id="963975at2"/>
<keyword evidence="2" id="KW-1185">Reference proteome</keyword>
<name>A0A418M2E2_9BACT</name>
<gene>
    <name evidence="1" type="ORF">DYU11_23525</name>
</gene>
<reference evidence="1 2" key="1">
    <citation type="submission" date="2018-08" db="EMBL/GenBank/DDBJ databases">
        <title>Fibrisoma montanum sp. nov., isolated from Danxia mountain soil.</title>
        <authorList>
            <person name="Huang Y."/>
        </authorList>
    </citation>
    <scope>NUCLEOTIDE SEQUENCE [LARGE SCALE GENOMIC DNA]</scope>
    <source>
        <strain evidence="1 2">HYT19</strain>
    </source>
</reference>
<organism evidence="1 2">
    <name type="scientific">Fibrisoma montanum</name>
    <dbReference type="NCBI Taxonomy" id="2305895"/>
    <lineage>
        <taxon>Bacteria</taxon>
        <taxon>Pseudomonadati</taxon>
        <taxon>Bacteroidota</taxon>
        <taxon>Cytophagia</taxon>
        <taxon>Cytophagales</taxon>
        <taxon>Spirosomataceae</taxon>
        <taxon>Fibrisoma</taxon>
    </lineage>
</organism>
<dbReference type="AlphaFoldDB" id="A0A418M2E2"/>
<evidence type="ECO:0000313" key="2">
    <source>
        <dbReference type="Proteomes" id="UP000283523"/>
    </source>
</evidence>
<protein>
    <submittedName>
        <fullName evidence="1">Uncharacterized protein</fullName>
    </submittedName>
</protein>